<accession>A0A6I3KXP4</accession>
<organism evidence="2 3">
    <name type="scientific">Nocardia aurantiaca</name>
    <dbReference type="NCBI Taxonomy" id="2675850"/>
    <lineage>
        <taxon>Bacteria</taxon>
        <taxon>Bacillati</taxon>
        <taxon>Actinomycetota</taxon>
        <taxon>Actinomycetes</taxon>
        <taxon>Mycobacteriales</taxon>
        <taxon>Nocardiaceae</taxon>
        <taxon>Nocardia</taxon>
    </lineage>
</organism>
<evidence type="ECO:0000313" key="2">
    <source>
        <dbReference type="EMBL" id="MTE12864.1"/>
    </source>
</evidence>
<evidence type="ECO:0000259" key="1">
    <source>
        <dbReference type="Pfam" id="PF24740"/>
    </source>
</evidence>
<dbReference type="EMBL" id="WMBB01000003">
    <property type="protein sequence ID" value="MTE12864.1"/>
    <property type="molecule type" value="Genomic_DNA"/>
</dbReference>
<keyword evidence="3" id="KW-1185">Reference proteome</keyword>
<sequence length="197" mass="21932">MGADMQAYSVDVEALRQMVGSGDRELLEQLLTQLEGGLDRLEAGAAGWGESVPARQALTKMILEPDYLDGVPNPSDDAAIYIYVFKEMCEHYGKSLDNEYEMSSEWLGEVEEALNSVGVYCEPSEYFVAGDDLPLPGAFPYPIAGCIDLEVMAELRDELEPALSADVDSDVLETVTELSEWAHECLRERRGLVWFFY</sequence>
<gene>
    <name evidence="2" type="ORF">GLP40_08765</name>
</gene>
<feature type="domain" description="DUF7691" evidence="1">
    <location>
        <begin position="1"/>
        <end position="197"/>
    </location>
</feature>
<reference evidence="2 3" key="1">
    <citation type="submission" date="2019-11" db="EMBL/GenBank/DDBJ databases">
        <title>Nocardia sp. nov. CT2-14 isolated from soil.</title>
        <authorList>
            <person name="Kanchanasin P."/>
            <person name="Tanasupawat S."/>
            <person name="Yuki M."/>
            <person name="Kudo T."/>
        </authorList>
    </citation>
    <scope>NUCLEOTIDE SEQUENCE [LARGE SCALE GENOMIC DNA]</scope>
    <source>
        <strain evidence="2 3">CT2-14</strain>
    </source>
</reference>
<evidence type="ECO:0000313" key="3">
    <source>
        <dbReference type="Proteomes" id="UP000432464"/>
    </source>
</evidence>
<dbReference type="Proteomes" id="UP000432464">
    <property type="component" value="Unassembled WGS sequence"/>
</dbReference>
<dbReference type="AlphaFoldDB" id="A0A6I3KXP4"/>
<dbReference type="Pfam" id="PF24740">
    <property type="entry name" value="DUF7691"/>
    <property type="match status" value="1"/>
</dbReference>
<dbReference type="RefSeq" id="WP_154787272.1">
    <property type="nucleotide sequence ID" value="NZ_WMBB01000003.1"/>
</dbReference>
<proteinExistence type="predicted"/>
<name>A0A6I3KXP4_9NOCA</name>
<dbReference type="InterPro" id="IPR056108">
    <property type="entry name" value="DUF7691"/>
</dbReference>
<protein>
    <recommendedName>
        <fullName evidence="1">DUF7691 domain-containing protein</fullName>
    </recommendedName>
</protein>
<comment type="caution">
    <text evidence="2">The sequence shown here is derived from an EMBL/GenBank/DDBJ whole genome shotgun (WGS) entry which is preliminary data.</text>
</comment>